<keyword evidence="2" id="KW-1185">Reference proteome</keyword>
<keyword evidence="1" id="KW-0808">Transferase</keyword>
<protein>
    <submittedName>
        <fullName evidence="1">N-acylneuraminate cytidylyltransferase</fullName>
    </submittedName>
</protein>
<dbReference type="EMBL" id="QRDX01000004">
    <property type="protein sequence ID" value="RED48369.1"/>
    <property type="molecule type" value="Genomic_DNA"/>
</dbReference>
<gene>
    <name evidence="1" type="ORF">DFQ02_104215</name>
</gene>
<organism evidence="1 2">
    <name type="scientific">Seonamhaeicola aphaedonensis</name>
    <dbReference type="NCBI Taxonomy" id="1461338"/>
    <lineage>
        <taxon>Bacteria</taxon>
        <taxon>Pseudomonadati</taxon>
        <taxon>Bacteroidota</taxon>
        <taxon>Flavobacteriia</taxon>
        <taxon>Flavobacteriales</taxon>
        <taxon>Flavobacteriaceae</taxon>
    </lineage>
</organism>
<evidence type="ECO:0000313" key="2">
    <source>
        <dbReference type="Proteomes" id="UP000256629"/>
    </source>
</evidence>
<dbReference type="InterPro" id="IPR029044">
    <property type="entry name" value="Nucleotide-diphossugar_trans"/>
</dbReference>
<dbReference type="Proteomes" id="UP000256629">
    <property type="component" value="Unassembled WGS sequence"/>
</dbReference>
<dbReference type="Gene3D" id="3.90.550.10">
    <property type="entry name" value="Spore Coat Polysaccharide Biosynthesis Protein SpsA, Chain A"/>
    <property type="match status" value="1"/>
</dbReference>
<dbReference type="InterPro" id="IPR050793">
    <property type="entry name" value="CMP-NeuNAc_synthase"/>
</dbReference>
<dbReference type="AlphaFoldDB" id="A0A3D9HFV3"/>
<sequence length="234" mass="27200">MGKELKLNDIGVVIPVREGSSRIKNKVLLPFGTDETLLEWKINQLKQVISSHQIIVSTDSQKLIDIAKNNNVKYSVREKYLCEDHKASFNEVICGVVKSVEYPIIAWVTVVVPLMRPKEYLNAFKKYLEIVNDKNSTYDSLASFNLLKEYLWGENQPINYRADKHHTVSQDLPNIYRITNGLYMYDKKSILKKEYFLGHNPYKFLVDKVSGVDIDEIEDYNMALSLYSYYLENI</sequence>
<dbReference type="GO" id="GO:0008781">
    <property type="term" value="F:N-acylneuraminate cytidylyltransferase activity"/>
    <property type="evidence" value="ECO:0007669"/>
    <property type="project" value="TreeGrafter"/>
</dbReference>
<dbReference type="OrthoDB" id="9805604at2"/>
<reference evidence="1 2" key="1">
    <citation type="submission" date="2018-07" db="EMBL/GenBank/DDBJ databases">
        <title>Genomic Encyclopedia of Type Strains, Phase III (KMG-III): the genomes of soil and plant-associated and newly described type strains.</title>
        <authorList>
            <person name="Whitman W."/>
        </authorList>
    </citation>
    <scope>NUCLEOTIDE SEQUENCE [LARGE SCALE GENOMIC DNA]</scope>
    <source>
        <strain evidence="1 2">CECT 8487</strain>
    </source>
</reference>
<proteinExistence type="predicted"/>
<accession>A0A3D9HFV3</accession>
<dbReference type="InterPro" id="IPR003329">
    <property type="entry name" value="Cytidylyl_trans"/>
</dbReference>
<dbReference type="PANTHER" id="PTHR21485:SF6">
    <property type="entry name" value="N-ACYLNEURAMINATE CYTIDYLYLTRANSFERASE-RELATED"/>
    <property type="match status" value="1"/>
</dbReference>
<evidence type="ECO:0000313" key="1">
    <source>
        <dbReference type="EMBL" id="RED48369.1"/>
    </source>
</evidence>
<dbReference type="Pfam" id="PF02348">
    <property type="entry name" value="CTP_transf_3"/>
    <property type="match status" value="1"/>
</dbReference>
<name>A0A3D9HFV3_9FLAO</name>
<comment type="caution">
    <text evidence="1">The sequence shown here is derived from an EMBL/GenBank/DDBJ whole genome shotgun (WGS) entry which is preliminary data.</text>
</comment>
<dbReference type="SUPFAM" id="SSF53448">
    <property type="entry name" value="Nucleotide-diphospho-sugar transferases"/>
    <property type="match status" value="1"/>
</dbReference>
<dbReference type="RefSeq" id="WP_116524016.1">
    <property type="nucleotide sequence ID" value="NZ_QRDX01000004.1"/>
</dbReference>
<keyword evidence="1" id="KW-0548">Nucleotidyltransferase</keyword>
<dbReference type="PANTHER" id="PTHR21485">
    <property type="entry name" value="HAD SUPERFAMILY MEMBERS CMAS AND KDSC"/>
    <property type="match status" value="1"/>
</dbReference>